<dbReference type="Gene3D" id="3.60.10.10">
    <property type="entry name" value="Endonuclease/exonuclease/phosphatase"/>
    <property type="match status" value="1"/>
</dbReference>
<dbReference type="OrthoDB" id="2840473at2759"/>
<protein>
    <recommendedName>
        <fullName evidence="3">Endonuclease/exonuclease/phosphatase domain-containing protein</fullName>
    </recommendedName>
</protein>
<evidence type="ECO:0008006" key="3">
    <source>
        <dbReference type="Google" id="ProtNLM"/>
    </source>
</evidence>
<dbReference type="EMBL" id="ML170156">
    <property type="protein sequence ID" value="TDL30109.1"/>
    <property type="molecule type" value="Genomic_DNA"/>
</dbReference>
<evidence type="ECO:0000313" key="2">
    <source>
        <dbReference type="Proteomes" id="UP000294933"/>
    </source>
</evidence>
<dbReference type="STRING" id="50990.A0A4R5XFZ8"/>
<dbReference type="InterPro" id="IPR036691">
    <property type="entry name" value="Endo/exonu/phosph_ase_sf"/>
</dbReference>
<proteinExistence type="predicted"/>
<name>A0A4R5XFZ8_9AGAM</name>
<evidence type="ECO:0000313" key="1">
    <source>
        <dbReference type="EMBL" id="TDL30109.1"/>
    </source>
</evidence>
<dbReference type="SUPFAM" id="SSF56219">
    <property type="entry name" value="DNase I-like"/>
    <property type="match status" value="1"/>
</dbReference>
<feature type="non-terminal residue" evidence="1">
    <location>
        <position position="1"/>
    </location>
</feature>
<keyword evidence="2" id="KW-1185">Reference proteome</keyword>
<dbReference type="AlphaFoldDB" id="A0A4R5XFZ8"/>
<dbReference type="VEuPathDB" id="FungiDB:BD410DRAFT_692205"/>
<dbReference type="Proteomes" id="UP000294933">
    <property type="component" value="Unassembled WGS sequence"/>
</dbReference>
<sequence>PTHLPMPHNQANQSQLRIWQQNCRKSLINQSHVVNSLDPQVYDICCIQEPYIDFLGNTRAPTGWIVVYPPARYENRERIRSVILLSPRLRTSHWIDLRVNSPDITAIQLRGDFGTIQLFNAYIDCEHSRAL</sequence>
<organism evidence="1 2">
    <name type="scientific">Rickenella mellea</name>
    <dbReference type="NCBI Taxonomy" id="50990"/>
    <lineage>
        <taxon>Eukaryota</taxon>
        <taxon>Fungi</taxon>
        <taxon>Dikarya</taxon>
        <taxon>Basidiomycota</taxon>
        <taxon>Agaricomycotina</taxon>
        <taxon>Agaricomycetes</taxon>
        <taxon>Hymenochaetales</taxon>
        <taxon>Rickenellaceae</taxon>
        <taxon>Rickenella</taxon>
    </lineage>
</organism>
<reference evidence="1 2" key="1">
    <citation type="submission" date="2018-06" db="EMBL/GenBank/DDBJ databases">
        <title>A transcriptomic atlas of mushroom development highlights an independent origin of complex multicellularity.</title>
        <authorList>
            <consortium name="DOE Joint Genome Institute"/>
            <person name="Krizsan K."/>
            <person name="Almasi E."/>
            <person name="Merenyi Z."/>
            <person name="Sahu N."/>
            <person name="Viragh M."/>
            <person name="Koszo T."/>
            <person name="Mondo S."/>
            <person name="Kiss B."/>
            <person name="Balint B."/>
            <person name="Kues U."/>
            <person name="Barry K."/>
            <person name="Hegedus J.C."/>
            <person name="Henrissat B."/>
            <person name="Johnson J."/>
            <person name="Lipzen A."/>
            <person name="Ohm R."/>
            <person name="Nagy I."/>
            <person name="Pangilinan J."/>
            <person name="Yan J."/>
            <person name="Xiong Y."/>
            <person name="Grigoriev I.V."/>
            <person name="Hibbett D.S."/>
            <person name="Nagy L.G."/>
        </authorList>
    </citation>
    <scope>NUCLEOTIDE SEQUENCE [LARGE SCALE GENOMIC DNA]</scope>
    <source>
        <strain evidence="1 2">SZMC22713</strain>
    </source>
</reference>
<accession>A0A4R5XFZ8</accession>
<gene>
    <name evidence="1" type="ORF">BD410DRAFT_692205</name>
</gene>
<feature type="non-terminal residue" evidence="1">
    <location>
        <position position="131"/>
    </location>
</feature>